<gene>
    <name evidence="2" type="ORF">AGOHDPGA_00013</name>
</gene>
<organism evidence="2">
    <name type="scientific">Candidatus Methanophaga sp. ANME-1 ERB7</name>
    <dbReference type="NCBI Taxonomy" id="2759913"/>
    <lineage>
        <taxon>Archaea</taxon>
        <taxon>Methanobacteriati</taxon>
        <taxon>Methanobacteriota</taxon>
        <taxon>Stenosarchaea group</taxon>
        <taxon>Methanomicrobia</taxon>
        <taxon>Candidatus Methanophagales</taxon>
        <taxon>Candidatus Methanophagaceae</taxon>
        <taxon>Candidatus Methanophaga</taxon>
    </lineage>
</organism>
<proteinExistence type="predicted"/>
<reference evidence="2" key="1">
    <citation type="submission" date="2020-06" db="EMBL/GenBank/DDBJ databases">
        <title>Unique genomic features of the anaerobic methanotrophic archaea.</title>
        <authorList>
            <person name="Chadwick G.L."/>
            <person name="Skennerton C.T."/>
            <person name="Laso-Perez R."/>
            <person name="Leu A.O."/>
            <person name="Speth D.R."/>
            <person name="Yu H."/>
            <person name="Morgan-Lang C."/>
            <person name="Hatzenpichler R."/>
            <person name="Goudeau D."/>
            <person name="Malmstrom R."/>
            <person name="Brazelton W.J."/>
            <person name="Woyke T."/>
            <person name="Hallam S.J."/>
            <person name="Tyson G.W."/>
            <person name="Wegener G."/>
            <person name="Boetius A."/>
            <person name="Orphan V."/>
        </authorList>
    </citation>
    <scope>NUCLEOTIDE SEQUENCE</scope>
</reference>
<accession>A0A7G9Z6S2</accession>
<feature type="region of interest" description="Disordered" evidence="1">
    <location>
        <begin position="50"/>
        <end position="120"/>
    </location>
</feature>
<feature type="compositionally biased region" description="Low complexity" evidence="1">
    <location>
        <begin position="72"/>
        <end position="91"/>
    </location>
</feature>
<name>A0A7G9Z6S2_9EURY</name>
<sequence>MKKSIIVVLTAIVVLLFSGLAICSALIPSNGSLSSNESQPSNIISLSSPVTALDAPLPPPPDGGPYSPEQYPTLTPTPTPISTSKPLEGQPSTPPQPSTGQTAIGDSVSNLPPPSGMTSISEGEVAKIGGAIPRKLKMISGSELWVLYNGAWTKNSAAIYYGAQTYILLYNDQGQGISTEETYPNGWVDPRYWGYLNSGYKYYTFIGDAVGWHKIVAKGSITGSSNVIWIYVWPTGPTPTPTWPPWPTPTPTWPPWPTPTPTWPPWPTPTPTPFTVSAAWPSSYTYYIGSPTYIYFTVNKPCYARVTYLKQNSNIVWSGPRYVSAGTHTDTGTIGSPRGMRTVVVDAWTSSGEYDSAVTSYNVV</sequence>
<protein>
    <submittedName>
        <fullName evidence="2">Uncharacterized protein</fullName>
    </submittedName>
</protein>
<dbReference type="EMBL" id="MT631634">
    <property type="protein sequence ID" value="QNO55956.1"/>
    <property type="molecule type" value="Genomic_DNA"/>
</dbReference>
<evidence type="ECO:0000256" key="1">
    <source>
        <dbReference type="SAM" id="MobiDB-lite"/>
    </source>
</evidence>
<dbReference type="AlphaFoldDB" id="A0A7G9Z6S2"/>
<evidence type="ECO:0000313" key="2">
    <source>
        <dbReference type="EMBL" id="QNO55956.1"/>
    </source>
</evidence>